<proteinExistence type="predicted"/>
<accession>F9VT38</accession>
<evidence type="ECO:0000313" key="2">
    <source>
        <dbReference type="Proteomes" id="UP000003558"/>
    </source>
</evidence>
<sequence length="79" mass="8994">MDYDPPGEPRMISCRDAVQHAQDGFTFRGRTVSRGSPGHSIGEGVRLARGPHVHHVARFHGHDRIYIAVRQALEQFERY</sequence>
<protein>
    <submittedName>
        <fullName evidence="1">Uncharacterized protein</fullName>
    </submittedName>
</protein>
<evidence type="ECO:0000313" key="1">
    <source>
        <dbReference type="EMBL" id="GAA11777.1"/>
    </source>
</evidence>
<name>F9VT38_9ACTN</name>
<comment type="caution">
    <text evidence="1">The sequence shown here is derived from an EMBL/GenBank/DDBJ whole genome shotgun (WGS) entry which is preliminary data.</text>
</comment>
<dbReference type="AlphaFoldDB" id="F9VT38"/>
<organism evidence="1 2">
    <name type="scientific">Gordonia alkanivorans NBRC 16433</name>
    <dbReference type="NCBI Taxonomy" id="1027371"/>
    <lineage>
        <taxon>Bacteria</taxon>
        <taxon>Bacillati</taxon>
        <taxon>Actinomycetota</taxon>
        <taxon>Actinomycetes</taxon>
        <taxon>Mycobacteriales</taxon>
        <taxon>Gordoniaceae</taxon>
        <taxon>Gordonia</taxon>
    </lineage>
</organism>
<gene>
    <name evidence="1" type="ORF">GOALK_040_00300</name>
</gene>
<dbReference type="Proteomes" id="UP000003558">
    <property type="component" value="Unassembled WGS sequence"/>
</dbReference>
<dbReference type="EMBL" id="BACI01000040">
    <property type="protein sequence ID" value="GAA11777.1"/>
    <property type="molecule type" value="Genomic_DNA"/>
</dbReference>
<reference evidence="1 2" key="1">
    <citation type="submission" date="2011-05" db="EMBL/GenBank/DDBJ databases">
        <title>Whole genome shotgun sequence of Gordonia alkanivorans NBRC 16433.</title>
        <authorList>
            <person name="Hosoyama A."/>
            <person name="Nakamura S."/>
            <person name="Takarada H."/>
            <person name="Tsuchikane K."/>
            <person name="Yamazaki S."/>
            <person name="Fujita N."/>
        </authorList>
    </citation>
    <scope>NUCLEOTIDE SEQUENCE [LARGE SCALE GENOMIC DNA]</scope>
    <source>
        <strain evidence="1 2">NBRC 16433</strain>
    </source>
</reference>